<keyword evidence="3" id="KW-1185">Reference proteome</keyword>
<reference evidence="2 3" key="1">
    <citation type="submission" date="2023-03" db="EMBL/GenBank/DDBJ databases">
        <title>High recombination rates correlate with genetic variation in Cardiocondyla obscurior ants.</title>
        <authorList>
            <person name="Errbii M."/>
        </authorList>
    </citation>
    <scope>NUCLEOTIDE SEQUENCE [LARGE SCALE GENOMIC DNA]</scope>
    <source>
        <strain evidence="2">Alpha-2009</strain>
        <tissue evidence="2">Whole body</tissue>
    </source>
</reference>
<accession>A0AAW2GJ68</accession>
<evidence type="ECO:0000256" key="1">
    <source>
        <dbReference type="SAM" id="MobiDB-lite"/>
    </source>
</evidence>
<feature type="region of interest" description="Disordered" evidence="1">
    <location>
        <begin position="28"/>
        <end position="52"/>
    </location>
</feature>
<organism evidence="2 3">
    <name type="scientific">Cardiocondyla obscurior</name>
    <dbReference type="NCBI Taxonomy" id="286306"/>
    <lineage>
        <taxon>Eukaryota</taxon>
        <taxon>Metazoa</taxon>
        <taxon>Ecdysozoa</taxon>
        <taxon>Arthropoda</taxon>
        <taxon>Hexapoda</taxon>
        <taxon>Insecta</taxon>
        <taxon>Pterygota</taxon>
        <taxon>Neoptera</taxon>
        <taxon>Endopterygota</taxon>
        <taxon>Hymenoptera</taxon>
        <taxon>Apocrita</taxon>
        <taxon>Aculeata</taxon>
        <taxon>Formicoidea</taxon>
        <taxon>Formicidae</taxon>
        <taxon>Myrmicinae</taxon>
        <taxon>Cardiocondyla</taxon>
    </lineage>
</organism>
<protein>
    <submittedName>
        <fullName evidence="2">Uncharacterized protein</fullName>
    </submittedName>
</protein>
<name>A0AAW2GJ68_9HYME</name>
<proteinExistence type="predicted"/>
<dbReference type="AlphaFoldDB" id="A0AAW2GJ68"/>
<evidence type="ECO:0000313" key="3">
    <source>
        <dbReference type="Proteomes" id="UP001430953"/>
    </source>
</evidence>
<dbReference type="EMBL" id="JADYXP020000003">
    <property type="protein sequence ID" value="KAL0128241.1"/>
    <property type="molecule type" value="Genomic_DNA"/>
</dbReference>
<sequence>MDFGYSGRAQRIAVSANCEEAEVRVRNPGARRKTQSAGTSGHHEVLQARNRQDIKRRWHTKCKNITSLFKV</sequence>
<comment type="caution">
    <text evidence="2">The sequence shown here is derived from an EMBL/GenBank/DDBJ whole genome shotgun (WGS) entry which is preliminary data.</text>
</comment>
<evidence type="ECO:0000313" key="2">
    <source>
        <dbReference type="EMBL" id="KAL0128241.1"/>
    </source>
</evidence>
<feature type="compositionally biased region" description="Basic and acidic residues" evidence="1">
    <location>
        <begin position="41"/>
        <end position="52"/>
    </location>
</feature>
<dbReference type="Proteomes" id="UP001430953">
    <property type="component" value="Unassembled WGS sequence"/>
</dbReference>
<gene>
    <name evidence="2" type="ORF">PUN28_003475</name>
</gene>